<evidence type="ECO:0000259" key="1">
    <source>
        <dbReference type="SMART" id="SM00479"/>
    </source>
</evidence>
<protein>
    <recommendedName>
        <fullName evidence="1">Exonuclease domain-containing protein</fullName>
    </recommendedName>
</protein>
<evidence type="ECO:0000313" key="2">
    <source>
        <dbReference type="EMBL" id="QHT83691.1"/>
    </source>
</evidence>
<dbReference type="GO" id="GO:0005829">
    <property type="term" value="C:cytosol"/>
    <property type="evidence" value="ECO:0007669"/>
    <property type="project" value="TreeGrafter"/>
</dbReference>
<feature type="domain" description="Exonuclease" evidence="1">
    <location>
        <begin position="16"/>
        <end position="232"/>
    </location>
</feature>
<dbReference type="PANTHER" id="PTHR30231">
    <property type="entry name" value="DNA POLYMERASE III SUBUNIT EPSILON"/>
    <property type="match status" value="1"/>
</dbReference>
<dbReference type="EMBL" id="MN740010">
    <property type="protein sequence ID" value="QHT83691.1"/>
    <property type="molecule type" value="Genomic_DNA"/>
</dbReference>
<dbReference type="GO" id="GO:0045004">
    <property type="term" value="P:DNA replication proofreading"/>
    <property type="evidence" value="ECO:0007669"/>
    <property type="project" value="TreeGrafter"/>
</dbReference>
<sequence length="232" mass="27043">MENNNNITEIPIHKRYVLVFDVETTGLIPKKTPNDTTPLPITEYPYIIQFSHTLYDTFNNTVECSSDSYIHIPYDVVISEFVTNLTGISLDDCYTKGRDIVDVLIDFSAVYKKSNVLVAHNIDFDSNMIMIEVQRNKEELLKRAPECFMLFNHMFERTNNIERYCTMLKGIEMCNIKIESKTVGKPPRKKWPKLFELYEHLFDGEKVEGLHNSTVDVETCLKCYLKMRYGIV</sequence>
<dbReference type="InterPro" id="IPR012337">
    <property type="entry name" value="RNaseH-like_sf"/>
</dbReference>
<dbReference type="AlphaFoldDB" id="A0A6C0HSN7"/>
<reference evidence="2" key="1">
    <citation type="journal article" date="2020" name="Nature">
        <title>Giant virus diversity and host interactions through global metagenomics.</title>
        <authorList>
            <person name="Schulz F."/>
            <person name="Roux S."/>
            <person name="Paez-Espino D."/>
            <person name="Jungbluth S."/>
            <person name="Walsh D.A."/>
            <person name="Denef V.J."/>
            <person name="McMahon K.D."/>
            <person name="Konstantinidis K.T."/>
            <person name="Eloe-Fadrosh E.A."/>
            <person name="Kyrpides N.C."/>
            <person name="Woyke T."/>
        </authorList>
    </citation>
    <scope>NUCLEOTIDE SEQUENCE</scope>
    <source>
        <strain evidence="2">GVMAG-M-3300023184-168</strain>
    </source>
</reference>
<name>A0A6C0HSN7_9ZZZZ</name>
<dbReference type="SUPFAM" id="SSF53098">
    <property type="entry name" value="Ribonuclease H-like"/>
    <property type="match status" value="1"/>
</dbReference>
<proteinExistence type="predicted"/>
<dbReference type="Pfam" id="PF00929">
    <property type="entry name" value="RNase_T"/>
    <property type="match status" value="1"/>
</dbReference>
<organism evidence="2">
    <name type="scientific">viral metagenome</name>
    <dbReference type="NCBI Taxonomy" id="1070528"/>
    <lineage>
        <taxon>unclassified sequences</taxon>
        <taxon>metagenomes</taxon>
        <taxon>organismal metagenomes</taxon>
    </lineage>
</organism>
<dbReference type="PANTHER" id="PTHR30231:SF41">
    <property type="entry name" value="DNA POLYMERASE III SUBUNIT EPSILON"/>
    <property type="match status" value="1"/>
</dbReference>
<dbReference type="InterPro" id="IPR013520">
    <property type="entry name" value="Ribonucl_H"/>
</dbReference>
<dbReference type="CDD" id="cd06127">
    <property type="entry name" value="DEDDh"/>
    <property type="match status" value="1"/>
</dbReference>
<dbReference type="SMART" id="SM00479">
    <property type="entry name" value="EXOIII"/>
    <property type="match status" value="1"/>
</dbReference>
<dbReference type="Gene3D" id="3.30.420.10">
    <property type="entry name" value="Ribonuclease H-like superfamily/Ribonuclease H"/>
    <property type="match status" value="1"/>
</dbReference>
<accession>A0A6C0HSN7</accession>
<dbReference type="GO" id="GO:0003676">
    <property type="term" value="F:nucleic acid binding"/>
    <property type="evidence" value="ECO:0007669"/>
    <property type="project" value="InterPro"/>
</dbReference>
<dbReference type="InterPro" id="IPR036397">
    <property type="entry name" value="RNaseH_sf"/>
</dbReference>
<dbReference type="GO" id="GO:0008408">
    <property type="term" value="F:3'-5' exonuclease activity"/>
    <property type="evidence" value="ECO:0007669"/>
    <property type="project" value="TreeGrafter"/>
</dbReference>